<keyword evidence="3" id="KW-0862">Zinc</keyword>
<feature type="region of interest" description="Disordered" evidence="6">
    <location>
        <begin position="1694"/>
        <end position="1792"/>
    </location>
</feature>
<feature type="region of interest" description="Disordered" evidence="6">
    <location>
        <begin position="503"/>
        <end position="636"/>
    </location>
</feature>
<evidence type="ECO:0000313" key="8">
    <source>
        <dbReference type="EMBL" id="EGB05529.1"/>
    </source>
</evidence>
<keyword evidence="5" id="KW-0175">Coiled coil</keyword>
<dbReference type="InterPro" id="IPR029058">
    <property type="entry name" value="AB_hydrolase_fold"/>
</dbReference>
<protein>
    <recommendedName>
        <fullName evidence="7">MYND-type domain-containing protein</fullName>
    </recommendedName>
</protein>
<feature type="compositionally biased region" description="Low complexity" evidence="6">
    <location>
        <begin position="579"/>
        <end position="624"/>
    </location>
</feature>
<dbReference type="Gene3D" id="6.10.140.2220">
    <property type="match status" value="1"/>
</dbReference>
<dbReference type="InterPro" id="IPR002893">
    <property type="entry name" value="Znf_MYND"/>
</dbReference>
<dbReference type="PROSITE" id="PS50865">
    <property type="entry name" value="ZF_MYND_2"/>
    <property type="match status" value="1"/>
</dbReference>
<name>F0YH53_AURAN</name>
<dbReference type="GO" id="GO:0008270">
    <property type="term" value="F:zinc ion binding"/>
    <property type="evidence" value="ECO:0007669"/>
    <property type="project" value="UniProtKB-KW"/>
</dbReference>
<dbReference type="KEGG" id="aaf:AURANDRAFT_72192"/>
<dbReference type="SUPFAM" id="SSF144232">
    <property type="entry name" value="HIT/MYND zinc finger-like"/>
    <property type="match status" value="1"/>
</dbReference>
<feature type="compositionally biased region" description="Basic residues" evidence="6">
    <location>
        <begin position="1706"/>
        <end position="1719"/>
    </location>
</feature>
<feature type="compositionally biased region" description="Basic residues" evidence="6">
    <location>
        <begin position="1767"/>
        <end position="1779"/>
    </location>
</feature>
<dbReference type="Gene3D" id="3.40.50.1820">
    <property type="entry name" value="alpha/beta hydrolase"/>
    <property type="match status" value="1"/>
</dbReference>
<evidence type="ECO:0000256" key="3">
    <source>
        <dbReference type="ARBA" id="ARBA00022833"/>
    </source>
</evidence>
<feature type="region of interest" description="Disordered" evidence="6">
    <location>
        <begin position="285"/>
        <end position="320"/>
    </location>
</feature>
<dbReference type="PROSITE" id="PS01360">
    <property type="entry name" value="ZF_MYND_1"/>
    <property type="match status" value="1"/>
</dbReference>
<dbReference type="InParanoid" id="F0YH53"/>
<feature type="compositionally biased region" description="Acidic residues" evidence="6">
    <location>
        <begin position="707"/>
        <end position="724"/>
    </location>
</feature>
<feature type="compositionally biased region" description="Low complexity" evidence="6">
    <location>
        <begin position="1720"/>
        <end position="1766"/>
    </location>
</feature>
<dbReference type="PANTHER" id="PTHR48125:SF12">
    <property type="entry name" value="AT HOOK TRANSCRIPTION FACTOR FAMILY-RELATED"/>
    <property type="match status" value="1"/>
</dbReference>
<feature type="region of interest" description="Disordered" evidence="6">
    <location>
        <begin position="450"/>
        <end position="476"/>
    </location>
</feature>
<accession>F0YH53</accession>
<evidence type="ECO:0000256" key="1">
    <source>
        <dbReference type="ARBA" id="ARBA00022723"/>
    </source>
</evidence>
<dbReference type="EMBL" id="GL833140">
    <property type="protein sequence ID" value="EGB05529.1"/>
    <property type="molecule type" value="Genomic_DNA"/>
</dbReference>
<dbReference type="GeneID" id="20228592"/>
<proteinExistence type="predicted"/>
<keyword evidence="9" id="KW-1185">Reference proteome</keyword>
<feature type="domain" description="MYND-type" evidence="7">
    <location>
        <begin position="192"/>
        <end position="228"/>
    </location>
</feature>
<keyword evidence="1" id="KW-0479">Metal-binding</keyword>
<organism evidence="9">
    <name type="scientific">Aureococcus anophagefferens</name>
    <name type="common">Harmful bloom alga</name>
    <dbReference type="NCBI Taxonomy" id="44056"/>
    <lineage>
        <taxon>Eukaryota</taxon>
        <taxon>Sar</taxon>
        <taxon>Stramenopiles</taxon>
        <taxon>Ochrophyta</taxon>
        <taxon>Pelagophyceae</taxon>
        <taxon>Pelagomonadales</taxon>
        <taxon>Pelagomonadaceae</taxon>
        <taxon>Aureococcus</taxon>
    </lineage>
</organism>
<feature type="region of interest" description="Disordered" evidence="6">
    <location>
        <begin position="689"/>
        <end position="724"/>
    </location>
</feature>
<sequence>MVDADASLAERRCWWRERFNDEFGRWDYEGAEHAVAAVLARLGEESPPFHGLVGEGQGGELAAIVLAMQIRNEFPPGVPKSLRYGWIQNASSPRDAQAGKALKDKDVLRNRPGGVPSILVTAYVRDDASDPRTTGPCHLSERLGSVFAAQYWGEDGAPTCLLPPEDAREDDVTAFVQSFFAPGADDRMRRMCAACGARAKFSCGSCKAARYCSRECQKDHWGLHKDDCAPAAAALAARDAATAAALRKAADDAIGPDLGERPDRSPGEFVRLTDMFEELEREQEAALGMTPPDDAPPVDPKVYEERHPSDDESDGDDGYVVDTFMTQGAEEAKGPVEVLIDLCQAMAKDKASTRKPRRRNARARDDGGTRRATEATPPVRASKRLSVQVSAAASAFLVNFRLRLDAIASIFVNYHEEREALVEKTEAADLIEQNVAEMMGVVYRGASPRTEWKDDASAEDEGRSRKHLSARGAATPPDGFGATSMLLIQFVVLPRKMGTGRDSLEAAGPLEAAPPAPAPRRRAAASKKRVVDDADADDEDEAWEPGRPSNMDLDDDEQEQAAKAKRKLKRRSKKKSAKAKNAAGAAPHAPVSAPPAAAAAAPPEPSTTIAPAATQPVPAPAAAAAPPPRPLPKIRVFPQLSEVQKARLRMKDQEHIRRAARLHAAVTQEQERNAFLERIQAEEVRREQARIAAARPVPPPPNRATGADDDSDEGWEESDEDDPVEDLIHRERIRERDLLRTPGCLALGRKAFRLEDMPRVTERDREILRRVLYILREAERRNCGELEVPRPREWALSELGDTMTTEAIRARFDLRRDDGVFFCVRLQRLFPNHDFRLSWSVRFNVVVQTIDAIALDSNLELTRVDMEVRRSTVGVYEDSLACQLLGQTYYVHPDKTIKITVDLVVTSEVIGAFPRTAPSRAEVQIKELGFHFVDPLAPIAEKEIVPRVRVFIPYLGIEGWISITLDDGHLIVELKYLQAMHVKNRMLKKCCYTLYLLELADRLRGEASRETLKTARKNVVEAEGEYQLALSNYRQMELWCFFKLDMALLARPTLAGVIRKFANAIARKAAEARGETFVPTPYDETAVDAVVVTAVSAPAGPPLKALEAMSAKECTAELDAAGVPKKGRNVTSHGVTTATVRDLVRRLRAGEPAATIKVPRKPKSAEELFVLDKAEQLACRATLVADGAKKVVFQYGRPGNGTDYLVARWRGLAETDPLRLEFDELARRDVAAAAADELPVDRLQRAPDPGLVNMPTIWPRMRYAQPECGVRYPYGSKLGLFKGRVGGGCFGCCVWAQCAARPEEFPNLLKALATVDVNDMETLRARARMCYRVIRDAKRRIANQPPRAEDDDCPAYYGVDYVVANGKPVCRFTEALRSLENAFSEFMPERFYGITDFHVPEGKFQALAQIPGSGNVSSGRIVFGTYDSKVEAAAHFNIGTTVIGQIVSIQEKHRISEVVVARIEEVNVARAEAEKPLPPLHVAGVSRRLERYKADFALQLKDLAYVEAADEAYLRDQAAALAPPEPMPDGSRPPIDAHSRRVARAGLANTFERMIERRRDRAAREREEAQARRRTAASTAAVANFYRDPCGLLEPRALAPPGQPRRVAKLYVVPNCEVVTPPPPPIYHVTENGERLLVLYATRVQRPLIPAIQQVHKQRAEFLSLFDESEVEMAAAMFDSRPIEIARPLLFESEEDAERRAEPAAPKRKRKSRKKKRKAAAAAAAAAAAERGDEAAPAADGAAAEPVAAPEAPAEALAEAPPAAAPAKKKKKKRSRRRGPAPPTEISEYERTRMRNIAAGNKKLYSLGLIHPPPEVVADPEHSWWSERARTRVFFVSRLRRALPQAQS</sequence>
<feature type="compositionally biased region" description="Basic and acidic residues" evidence="6">
    <location>
        <begin position="450"/>
        <end position="463"/>
    </location>
</feature>
<dbReference type="Proteomes" id="UP000002729">
    <property type="component" value="Unassembled WGS sequence"/>
</dbReference>
<keyword evidence="2 4" id="KW-0863">Zinc-finger</keyword>
<feature type="compositionally biased region" description="Basic and acidic residues" evidence="6">
    <location>
        <begin position="362"/>
        <end position="373"/>
    </location>
</feature>
<dbReference type="RefSeq" id="XP_009039663.1">
    <property type="nucleotide sequence ID" value="XM_009041415.1"/>
</dbReference>
<feature type="coiled-coil region" evidence="5">
    <location>
        <begin position="1552"/>
        <end position="1579"/>
    </location>
</feature>
<feature type="compositionally biased region" description="Acidic residues" evidence="6">
    <location>
        <begin position="533"/>
        <end position="543"/>
    </location>
</feature>
<gene>
    <name evidence="8" type="ORF">AURANDRAFT_72192</name>
</gene>
<feature type="compositionally biased region" description="Basic residues" evidence="6">
    <location>
        <begin position="519"/>
        <end position="528"/>
    </location>
</feature>
<feature type="compositionally biased region" description="Basic residues" evidence="6">
    <location>
        <begin position="563"/>
        <end position="578"/>
    </location>
</feature>
<dbReference type="PANTHER" id="PTHR48125">
    <property type="entry name" value="LP07818P1"/>
    <property type="match status" value="1"/>
</dbReference>
<feature type="compositionally biased region" description="Basic and acidic residues" evidence="6">
    <location>
        <begin position="301"/>
        <end position="310"/>
    </location>
</feature>
<reference evidence="8 9" key="1">
    <citation type="journal article" date="2011" name="Proc. Natl. Acad. Sci. U.S.A.">
        <title>Niche of harmful alga Aureococcus anophagefferens revealed through ecogenomics.</title>
        <authorList>
            <person name="Gobler C.J."/>
            <person name="Berry D.L."/>
            <person name="Dyhrman S.T."/>
            <person name="Wilhelm S.W."/>
            <person name="Salamov A."/>
            <person name="Lobanov A.V."/>
            <person name="Zhang Y."/>
            <person name="Collier J.L."/>
            <person name="Wurch L.L."/>
            <person name="Kustka A.B."/>
            <person name="Dill B.D."/>
            <person name="Shah M."/>
            <person name="VerBerkmoes N.C."/>
            <person name="Kuo A."/>
            <person name="Terry A."/>
            <person name="Pangilinan J."/>
            <person name="Lindquist E.A."/>
            <person name="Lucas S."/>
            <person name="Paulsen I.T."/>
            <person name="Hattenrath-Lehmann T.K."/>
            <person name="Talmage S.C."/>
            <person name="Walker E.A."/>
            <person name="Koch F."/>
            <person name="Burson A.M."/>
            <person name="Marcoval M.A."/>
            <person name="Tang Y.Z."/>
            <person name="Lecleir G.R."/>
            <person name="Coyne K.J."/>
            <person name="Berg G.M."/>
            <person name="Bertrand E.M."/>
            <person name="Saito M.A."/>
            <person name="Gladyshev V.N."/>
            <person name="Grigoriev I.V."/>
        </authorList>
    </citation>
    <scope>NUCLEOTIDE SEQUENCE [LARGE SCALE GENOMIC DNA]</scope>
    <source>
        <strain evidence="9">CCMP 1984</strain>
    </source>
</reference>
<evidence type="ECO:0000313" key="9">
    <source>
        <dbReference type="Proteomes" id="UP000002729"/>
    </source>
</evidence>
<evidence type="ECO:0000256" key="5">
    <source>
        <dbReference type="SAM" id="Coils"/>
    </source>
</evidence>
<evidence type="ECO:0000256" key="2">
    <source>
        <dbReference type="ARBA" id="ARBA00022771"/>
    </source>
</evidence>
<evidence type="ECO:0000256" key="6">
    <source>
        <dbReference type="SAM" id="MobiDB-lite"/>
    </source>
</evidence>
<dbReference type="Pfam" id="PF01753">
    <property type="entry name" value="zf-MYND"/>
    <property type="match status" value="1"/>
</dbReference>
<feature type="region of interest" description="Disordered" evidence="6">
    <location>
        <begin position="349"/>
        <end position="382"/>
    </location>
</feature>
<evidence type="ECO:0000256" key="4">
    <source>
        <dbReference type="PROSITE-ProRule" id="PRU00134"/>
    </source>
</evidence>
<evidence type="ECO:0000259" key="7">
    <source>
        <dbReference type="PROSITE" id="PS50865"/>
    </source>
</evidence>
<dbReference type="OrthoDB" id="432970at2759"/>